<comment type="catalytic activity">
    <reaction evidence="14 15 17">
        <text>guanosine(37) in tRNA + S-adenosyl-L-methionine = N(1)-methylguanosine(37) in tRNA + S-adenosyl-L-homocysteine + H(+)</text>
        <dbReference type="Rhea" id="RHEA:36899"/>
        <dbReference type="Rhea" id="RHEA-COMP:10145"/>
        <dbReference type="Rhea" id="RHEA-COMP:10147"/>
        <dbReference type="ChEBI" id="CHEBI:15378"/>
        <dbReference type="ChEBI" id="CHEBI:57856"/>
        <dbReference type="ChEBI" id="CHEBI:59789"/>
        <dbReference type="ChEBI" id="CHEBI:73542"/>
        <dbReference type="ChEBI" id="CHEBI:74269"/>
        <dbReference type="EC" id="2.1.1.228"/>
    </reaction>
</comment>
<dbReference type="OrthoDB" id="9807416at2"/>
<sequence length="243" mass="27808">MKYSILTLFPNIIKSYISESIIKKALEREKIELEIIDIRDFTTLPHNQVDEYQFGGGRGMVLMCDPVVSAIESVKTENSIVVLTSPQGKTWNQNIAKSFAAEYDHIIIVCGHYEGFDERILKYIDIEISIGDYVLTGGELPSLIMLDSITRILPGVINTESHEQESFENNLLDYPVYTKPHDYRGDKVPEVLLSGHHANIQKWRDEQQLISTFNKRPDLIDESKLNKVQIQLLENLRKSKGDK</sequence>
<organism evidence="19 20">
    <name type="scientific">Mesoplasma coleopterae</name>
    <dbReference type="NCBI Taxonomy" id="324078"/>
    <lineage>
        <taxon>Bacteria</taxon>
        <taxon>Bacillati</taxon>
        <taxon>Mycoplasmatota</taxon>
        <taxon>Mollicutes</taxon>
        <taxon>Entomoplasmatales</taxon>
        <taxon>Entomoplasmataceae</taxon>
        <taxon>Mesoplasma</taxon>
    </lineage>
</organism>
<keyword evidence="7 15" id="KW-0963">Cytoplasm</keyword>
<evidence type="ECO:0000256" key="11">
    <source>
        <dbReference type="ARBA" id="ARBA00022694"/>
    </source>
</evidence>
<evidence type="ECO:0000256" key="13">
    <source>
        <dbReference type="ARBA" id="ARBA00033392"/>
    </source>
</evidence>
<feature type="binding site" evidence="15 16">
    <location>
        <position position="111"/>
    </location>
    <ligand>
        <name>S-adenosyl-L-methionine</name>
        <dbReference type="ChEBI" id="CHEBI:59789"/>
    </ligand>
</feature>
<comment type="similarity">
    <text evidence="3 15 17">Belongs to the RNA methyltransferase TrmD family.</text>
</comment>
<dbReference type="EMBL" id="CP024968">
    <property type="protein sequence ID" value="ATZ21074.1"/>
    <property type="molecule type" value="Genomic_DNA"/>
</dbReference>
<evidence type="ECO:0000256" key="16">
    <source>
        <dbReference type="PIRSR" id="PIRSR000386-1"/>
    </source>
</evidence>
<keyword evidence="9 15" id="KW-0808">Transferase</keyword>
<dbReference type="RefSeq" id="WP_100671291.1">
    <property type="nucleotide sequence ID" value="NZ_CP022511.1"/>
</dbReference>
<dbReference type="FunFam" id="3.40.1280.10:FF:000001">
    <property type="entry name" value="tRNA (guanine-N(1)-)-methyltransferase"/>
    <property type="match status" value="1"/>
</dbReference>
<feature type="domain" description="tRNA methyltransferase TRMD/TRM10-type" evidence="18">
    <location>
        <begin position="1"/>
        <end position="221"/>
    </location>
</feature>
<keyword evidence="20" id="KW-1185">Reference proteome</keyword>
<feature type="binding site" evidence="15 16">
    <location>
        <begin position="130"/>
        <end position="135"/>
    </location>
    <ligand>
        <name>S-adenosyl-L-methionine</name>
        <dbReference type="ChEBI" id="CHEBI:59789"/>
    </ligand>
</feature>
<dbReference type="InterPro" id="IPR016009">
    <property type="entry name" value="tRNA_MeTrfase_TRMD/TRM10"/>
</dbReference>
<keyword evidence="10 15" id="KW-0949">S-adenosyl-L-methionine</keyword>
<comment type="function">
    <text evidence="1 15 17">Specifically methylates guanosine-37 in various tRNAs.</text>
</comment>
<dbReference type="InterPro" id="IPR029028">
    <property type="entry name" value="Alpha/beta_knot_MTases"/>
</dbReference>
<dbReference type="FunFam" id="1.10.1270.20:FF:000001">
    <property type="entry name" value="tRNA (guanine-N(1)-)-methyltransferase"/>
    <property type="match status" value="1"/>
</dbReference>
<dbReference type="InterPro" id="IPR002649">
    <property type="entry name" value="tRNA_m1G_MeTrfase_TrmD"/>
</dbReference>
<evidence type="ECO:0000256" key="9">
    <source>
        <dbReference type="ARBA" id="ARBA00022679"/>
    </source>
</evidence>
<evidence type="ECO:0000259" key="18">
    <source>
        <dbReference type="Pfam" id="PF01746"/>
    </source>
</evidence>
<dbReference type="InterPro" id="IPR023148">
    <property type="entry name" value="tRNA_m1G_MeTrfase_C_sf"/>
</dbReference>
<dbReference type="GO" id="GO:0052906">
    <property type="term" value="F:tRNA (guanine(37)-N1)-methyltransferase activity"/>
    <property type="evidence" value="ECO:0007669"/>
    <property type="project" value="UniProtKB-UniRule"/>
</dbReference>
<dbReference type="HAMAP" id="MF_00605">
    <property type="entry name" value="TrmD"/>
    <property type="match status" value="1"/>
</dbReference>
<proteinExistence type="inferred from homology"/>
<evidence type="ECO:0000256" key="6">
    <source>
        <dbReference type="ARBA" id="ARBA00014679"/>
    </source>
</evidence>
<dbReference type="GO" id="GO:0002939">
    <property type="term" value="P:tRNA N1-guanine methylation"/>
    <property type="evidence" value="ECO:0007669"/>
    <property type="project" value="TreeGrafter"/>
</dbReference>
<evidence type="ECO:0000256" key="3">
    <source>
        <dbReference type="ARBA" id="ARBA00007630"/>
    </source>
</evidence>
<keyword evidence="11 15" id="KW-0819">tRNA processing</keyword>
<dbReference type="Gene3D" id="3.40.1280.10">
    <property type="match status" value="1"/>
</dbReference>
<evidence type="ECO:0000256" key="1">
    <source>
        <dbReference type="ARBA" id="ARBA00002634"/>
    </source>
</evidence>
<evidence type="ECO:0000256" key="8">
    <source>
        <dbReference type="ARBA" id="ARBA00022603"/>
    </source>
</evidence>
<dbReference type="Pfam" id="PF01746">
    <property type="entry name" value="tRNA_m1G_MT"/>
    <property type="match status" value="1"/>
</dbReference>
<evidence type="ECO:0000256" key="10">
    <source>
        <dbReference type="ARBA" id="ARBA00022691"/>
    </source>
</evidence>
<evidence type="ECO:0000256" key="12">
    <source>
        <dbReference type="ARBA" id="ARBA00029736"/>
    </source>
</evidence>
<evidence type="ECO:0000256" key="17">
    <source>
        <dbReference type="RuleBase" id="RU003464"/>
    </source>
</evidence>
<evidence type="ECO:0000313" key="19">
    <source>
        <dbReference type="EMBL" id="ATZ21074.1"/>
    </source>
</evidence>
<dbReference type="Proteomes" id="UP000232221">
    <property type="component" value="Chromosome"/>
</dbReference>
<evidence type="ECO:0000256" key="15">
    <source>
        <dbReference type="HAMAP-Rule" id="MF_00605"/>
    </source>
</evidence>
<evidence type="ECO:0000256" key="2">
    <source>
        <dbReference type="ARBA" id="ARBA00004496"/>
    </source>
</evidence>
<comment type="subcellular location">
    <subcellularLocation>
        <location evidence="2 15 17">Cytoplasm</location>
    </subcellularLocation>
</comment>
<keyword evidence="8 15" id="KW-0489">Methyltransferase</keyword>
<comment type="subunit">
    <text evidence="4 15 17">Homodimer.</text>
</comment>
<evidence type="ECO:0000256" key="5">
    <source>
        <dbReference type="ARBA" id="ARBA00012807"/>
    </source>
</evidence>
<dbReference type="PANTHER" id="PTHR46417">
    <property type="entry name" value="TRNA (GUANINE-N(1)-)-METHYLTRANSFERASE"/>
    <property type="match status" value="1"/>
</dbReference>
<accession>A0A2K8P2T4</accession>
<evidence type="ECO:0000256" key="7">
    <source>
        <dbReference type="ARBA" id="ARBA00022490"/>
    </source>
</evidence>
<protein>
    <recommendedName>
        <fullName evidence="6 15">tRNA (guanine-N(1)-)-methyltransferase</fullName>
        <ecNumber evidence="5 15">2.1.1.228</ecNumber>
    </recommendedName>
    <alternativeName>
        <fullName evidence="12 15">M1G-methyltransferase</fullName>
    </alternativeName>
    <alternativeName>
        <fullName evidence="13 15">tRNA [GM37] methyltransferase</fullName>
    </alternativeName>
</protein>
<dbReference type="InterPro" id="IPR029026">
    <property type="entry name" value="tRNA_m1G_MTases_N"/>
</dbReference>
<dbReference type="Gene3D" id="1.10.1270.20">
    <property type="entry name" value="tRNA(m1g37)methyltransferase, domain 2"/>
    <property type="match status" value="1"/>
</dbReference>
<reference evidence="19 20" key="1">
    <citation type="submission" date="2017-11" db="EMBL/GenBank/DDBJ databases">
        <title>Genome sequence of Mesoplasma coleopterae BARC 779 (ATCC 49583).</title>
        <authorList>
            <person name="Lo W.-S."/>
            <person name="Kuo C.-H."/>
        </authorList>
    </citation>
    <scope>NUCLEOTIDE SEQUENCE [LARGE SCALE GENOMIC DNA]</scope>
    <source>
        <strain evidence="19 20">BARC 779</strain>
    </source>
</reference>
<dbReference type="PANTHER" id="PTHR46417:SF1">
    <property type="entry name" value="TRNA (GUANINE-N(1)-)-METHYLTRANSFERASE"/>
    <property type="match status" value="1"/>
</dbReference>
<dbReference type="NCBIfam" id="NF000648">
    <property type="entry name" value="PRK00026.1"/>
    <property type="match status" value="1"/>
</dbReference>
<dbReference type="NCBIfam" id="TIGR00088">
    <property type="entry name" value="trmD"/>
    <property type="match status" value="1"/>
</dbReference>
<dbReference type="EC" id="2.1.1.228" evidence="5 15"/>
<dbReference type="CDD" id="cd18080">
    <property type="entry name" value="TrmD-like"/>
    <property type="match status" value="1"/>
</dbReference>
<gene>
    <name evidence="15 19" type="primary">trmD</name>
    <name evidence="19" type="ORF">MCOLE_v1c05630</name>
</gene>
<dbReference type="KEGG" id="mcol:MCOLE_v1c05630"/>
<name>A0A2K8P2T4_9MOLU</name>
<dbReference type="GO" id="GO:0005829">
    <property type="term" value="C:cytosol"/>
    <property type="evidence" value="ECO:0007669"/>
    <property type="project" value="TreeGrafter"/>
</dbReference>
<evidence type="ECO:0000313" key="20">
    <source>
        <dbReference type="Proteomes" id="UP000232221"/>
    </source>
</evidence>
<dbReference type="AlphaFoldDB" id="A0A2K8P2T4"/>
<dbReference type="SUPFAM" id="SSF75217">
    <property type="entry name" value="alpha/beta knot"/>
    <property type="match status" value="1"/>
</dbReference>
<dbReference type="PIRSF" id="PIRSF000386">
    <property type="entry name" value="tRNA_mtase"/>
    <property type="match status" value="1"/>
</dbReference>
<evidence type="ECO:0000256" key="4">
    <source>
        <dbReference type="ARBA" id="ARBA00011738"/>
    </source>
</evidence>
<evidence type="ECO:0000256" key="14">
    <source>
        <dbReference type="ARBA" id="ARBA00047783"/>
    </source>
</evidence>